<name>A0AA38TQD6_9ASTR</name>
<proteinExistence type="predicted"/>
<evidence type="ECO:0000313" key="2">
    <source>
        <dbReference type="Proteomes" id="UP001172457"/>
    </source>
</evidence>
<dbReference type="Proteomes" id="UP001172457">
    <property type="component" value="Chromosome 1"/>
</dbReference>
<dbReference type="EMBL" id="JARYMX010000001">
    <property type="protein sequence ID" value="KAJ9565138.1"/>
    <property type="molecule type" value="Genomic_DNA"/>
</dbReference>
<keyword evidence="2" id="KW-1185">Reference proteome</keyword>
<protein>
    <submittedName>
        <fullName evidence="1">Uncharacterized protein</fullName>
    </submittedName>
</protein>
<sequence>MPWNDAKELNSEHVDLYEMNEMALVKRCALSSLHEYDSVLGGTSQKVCTYVPRHSCGRECAWPLRLPIRVFVGGRQRGVSTLRCNLLGEGCYKEQLKQAHDMNLNFLSKKQASMLLASTSFLLCTTQSCLNRESLKLFLYILYYYSLYACLQVRNKPTTLTKGTVDKEMVKFGNPNWVEEIVKRPRDEEMVDKELVKSSWDEKLVTSSRDEEMVDKLVKSSRDEELVTGSRDEKF</sequence>
<accession>A0AA38TQD6</accession>
<dbReference type="AlphaFoldDB" id="A0AA38TQD6"/>
<comment type="caution">
    <text evidence="1">The sequence shown here is derived from an EMBL/GenBank/DDBJ whole genome shotgun (WGS) entry which is preliminary data.</text>
</comment>
<organism evidence="1 2">
    <name type="scientific">Centaurea solstitialis</name>
    <name type="common">yellow star-thistle</name>
    <dbReference type="NCBI Taxonomy" id="347529"/>
    <lineage>
        <taxon>Eukaryota</taxon>
        <taxon>Viridiplantae</taxon>
        <taxon>Streptophyta</taxon>
        <taxon>Embryophyta</taxon>
        <taxon>Tracheophyta</taxon>
        <taxon>Spermatophyta</taxon>
        <taxon>Magnoliopsida</taxon>
        <taxon>eudicotyledons</taxon>
        <taxon>Gunneridae</taxon>
        <taxon>Pentapetalae</taxon>
        <taxon>asterids</taxon>
        <taxon>campanulids</taxon>
        <taxon>Asterales</taxon>
        <taxon>Asteraceae</taxon>
        <taxon>Carduoideae</taxon>
        <taxon>Cardueae</taxon>
        <taxon>Centaureinae</taxon>
        <taxon>Centaurea</taxon>
    </lineage>
</organism>
<gene>
    <name evidence="1" type="ORF">OSB04_001104</name>
</gene>
<evidence type="ECO:0000313" key="1">
    <source>
        <dbReference type="EMBL" id="KAJ9565138.1"/>
    </source>
</evidence>
<reference evidence="1" key="1">
    <citation type="submission" date="2023-03" db="EMBL/GenBank/DDBJ databases">
        <title>Chromosome-scale reference genome and RAD-based genetic map of yellow starthistle (Centaurea solstitialis) reveal putative structural variation and QTLs associated with invader traits.</title>
        <authorList>
            <person name="Reatini B."/>
            <person name="Cang F.A."/>
            <person name="Jiang Q."/>
            <person name="Mckibben M.T.W."/>
            <person name="Barker M.S."/>
            <person name="Rieseberg L.H."/>
            <person name="Dlugosch K.M."/>
        </authorList>
    </citation>
    <scope>NUCLEOTIDE SEQUENCE</scope>
    <source>
        <strain evidence="1">CAN-66</strain>
        <tissue evidence="1">Leaf</tissue>
    </source>
</reference>